<feature type="region of interest" description="Disordered" evidence="1">
    <location>
        <begin position="45"/>
        <end position="111"/>
    </location>
</feature>
<dbReference type="Proteomes" id="UP001218218">
    <property type="component" value="Unassembled WGS sequence"/>
</dbReference>
<feature type="compositionally biased region" description="Polar residues" evidence="1">
    <location>
        <begin position="1"/>
        <end position="20"/>
    </location>
</feature>
<keyword evidence="3" id="KW-1185">Reference proteome</keyword>
<evidence type="ECO:0000313" key="3">
    <source>
        <dbReference type="Proteomes" id="UP001218218"/>
    </source>
</evidence>
<gene>
    <name evidence="2" type="ORF">DFH08DRAFT_1071806</name>
</gene>
<feature type="region of interest" description="Disordered" evidence="1">
    <location>
        <begin position="1"/>
        <end position="28"/>
    </location>
</feature>
<feature type="compositionally biased region" description="Low complexity" evidence="1">
    <location>
        <begin position="82"/>
        <end position="99"/>
    </location>
</feature>
<dbReference type="AlphaFoldDB" id="A0AAD7F488"/>
<proteinExistence type="predicted"/>
<sequence length="132" mass="13108">MISGSPHPSRTSVDSTTPLGNSYRPPPKDYAAAFAALQTTYGVPGIGVGAGPSIESAVNKPQAKTGSELAKKTPTPTSTPHGAPGIQAGAGPTAAAETEGFSKTQGTAKAAGRKIVKAASSALKKMFGDGEQ</sequence>
<comment type="caution">
    <text evidence="2">The sequence shown here is derived from an EMBL/GenBank/DDBJ whole genome shotgun (WGS) entry which is preliminary data.</text>
</comment>
<name>A0AAD7F488_9AGAR</name>
<protein>
    <submittedName>
        <fullName evidence="2">Uncharacterized protein</fullName>
    </submittedName>
</protein>
<accession>A0AAD7F488</accession>
<reference evidence="2" key="1">
    <citation type="submission" date="2023-03" db="EMBL/GenBank/DDBJ databases">
        <title>Massive genome expansion in bonnet fungi (Mycena s.s.) driven by repeated elements and novel gene families across ecological guilds.</title>
        <authorList>
            <consortium name="Lawrence Berkeley National Laboratory"/>
            <person name="Harder C.B."/>
            <person name="Miyauchi S."/>
            <person name="Viragh M."/>
            <person name="Kuo A."/>
            <person name="Thoen E."/>
            <person name="Andreopoulos B."/>
            <person name="Lu D."/>
            <person name="Skrede I."/>
            <person name="Drula E."/>
            <person name="Henrissat B."/>
            <person name="Morin E."/>
            <person name="Kohler A."/>
            <person name="Barry K."/>
            <person name="LaButti K."/>
            <person name="Morin E."/>
            <person name="Salamov A."/>
            <person name="Lipzen A."/>
            <person name="Mereny Z."/>
            <person name="Hegedus B."/>
            <person name="Baldrian P."/>
            <person name="Stursova M."/>
            <person name="Weitz H."/>
            <person name="Taylor A."/>
            <person name="Grigoriev I.V."/>
            <person name="Nagy L.G."/>
            <person name="Martin F."/>
            <person name="Kauserud H."/>
        </authorList>
    </citation>
    <scope>NUCLEOTIDE SEQUENCE</scope>
    <source>
        <strain evidence="2">CBHHK002</strain>
    </source>
</reference>
<evidence type="ECO:0000313" key="2">
    <source>
        <dbReference type="EMBL" id="KAJ7366243.1"/>
    </source>
</evidence>
<evidence type="ECO:0000256" key="1">
    <source>
        <dbReference type="SAM" id="MobiDB-lite"/>
    </source>
</evidence>
<dbReference type="EMBL" id="JARIHO010000002">
    <property type="protein sequence ID" value="KAJ7366243.1"/>
    <property type="molecule type" value="Genomic_DNA"/>
</dbReference>
<organism evidence="2 3">
    <name type="scientific">Mycena albidolilacea</name>
    <dbReference type="NCBI Taxonomy" id="1033008"/>
    <lineage>
        <taxon>Eukaryota</taxon>
        <taxon>Fungi</taxon>
        <taxon>Dikarya</taxon>
        <taxon>Basidiomycota</taxon>
        <taxon>Agaricomycotina</taxon>
        <taxon>Agaricomycetes</taxon>
        <taxon>Agaricomycetidae</taxon>
        <taxon>Agaricales</taxon>
        <taxon>Marasmiineae</taxon>
        <taxon>Mycenaceae</taxon>
        <taxon>Mycena</taxon>
    </lineage>
</organism>